<dbReference type="VEuPathDB" id="VectorBase:GAUT049485"/>
<accession>A0A1A9VW43</accession>
<dbReference type="Proteomes" id="UP000078200">
    <property type="component" value="Unassembled WGS sequence"/>
</dbReference>
<keyword evidence="2" id="KW-1133">Transmembrane helix</keyword>
<evidence type="ECO:0000313" key="3">
    <source>
        <dbReference type="EnsemblMetazoa" id="GAUT049485-PA"/>
    </source>
</evidence>
<keyword evidence="2" id="KW-0812">Transmembrane</keyword>
<dbReference type="AlphaFoldDB" id="A0A1A9VW43"/>
<feature type="transmembrane region" description="Helical" evidence="2">
    <location>
        <begin position="166"/>
        <end position="183"/>
    </location>
</feature>
<dbReference type="InterPro" id="IPR036055">
    <property type="entry name" value="LDL_receptor-like_sf"/>
</dbReference>
<evidence type="ECO:0008006" key="5">
    <source>
        <dbReference type="Google" id="ProtNLM"/>
    </source>
</evidence>
<evidence type="ECO:0000256" key="2">
    <source>
        <dbReference type="SAM" id="Phobius"/>
    </source>
</evidence>
<evidence type="ECO:0000256" key="1">
    <source>
        <dbReference type="ARBA" id="ARBA00023157"/>
    </source>
</evidence>
<sequence length="209" mass="23525">METGKNQVACALTRILTTHHLKIVHSQQLHKQISPFKTNLKSSRFRNEVFFLNLEDGYFGCQVNESTDYLQLYELSKLCDGNQDCFLGSDELNKELKCTNDCDKDGTQCINGVCLNGVCHCNDGWGGCNCNVQANNAFYVYTNLQMTTNANIVHVMCLPTARIRSAVSHVPAFLAIAVMVFIVKSHNSEGMKRFLKAIIDEMMRKTLDQ</sequence>
<keyword evidence="2" id="KW-0472">Membrane</keyword>
<dbReference type="Gene3D" id="4.10.400.10">
    <property type="entry name" value="Low-density Lipoprotein Receptor"/>
    <property type="match status" value="1"/>
</dbReference>
<organism evidence="3 4">
    <name type="scientific">Glossina austeni</name>
    <name type="common">Savannah tsetse fly</name>
    <dbReference type="NCBI Taxonomy" id="7395"/>
    <lineage>
        <taxon>Eukaryota</taxon>
        <taxon>Metazoa</taxon>
        <taxon>Ecdysozoa</taxon>
        <taxon>Arthropoda</taxon>
        <taxon>Hexapoda</taxon>
        <taxon>Insecta</taxon>
        <taxon>Pterygota</taxon>
        <taxon>Neoptera</taxon>
        <taxon>Endopterygota</taxon>
        <taxon>Diptera</taxon>
        <taxon>Brachycera</taxon>
        <taxon>Muscomorpha</taxon>
        <taxon>Hippoboscoidea</taxon>
        <taxon>Glossinidae</taxon>
        <taxon>Glossina</taxon>
    </lineage>
</organism>
<dbReference type="STRING" id="7395.A0A1A9VW43"/>
<keyword evidence="4" id="KW-1185">Reference proteome</keyword>
<proteinExistence type="predicted"/>
<evidence type="ECO:0000313" key="4">
    <source>
        <dbReference type="Proteomes" id="UP000078200"/>
    </source>
</evidence>
<name>A0A1A9VW43_GLOAU</name>
<protein>
    <recommendedName>
        <fullName evidence="5">EGF-like domain-containing protein</fullName>
    </recommendedName>
</protein>
<keyword evidence="1" id="KW-1015">Disulfide bond</keyword>
<dbReference type="EnsemblMetazoa" id="GAUT049485-RA">
    <property type="protein sequence ID" value="GAUT049485-PA"/>
    <property type="gene ID" value="GAUT049485"/>
</dbReference>
<reference evidence="3" key="1">
    <citation type="submission" date="2020-05" db="UniProtKB">
        <authorList>
            <consortium name="EnsemblMetazoa"/>
        </authorList>
    </citation>
    <scope>IDENTIFICATION</scope>
    <source>
        <strain evidence="3">TTRI</strain>
    </source>
</reference>